<dbReference type="RefSeq" id="XP_022658518.1">
    <property type="nucleotide sequence ID" value="XM_022802783.1"/>
</dbReference>
<dbReference type="EnsemblMetazoa" id="XM_022802793">
    <property type="protein sequence ID" value="XP_022658528"/>
    <property type="gene ID" value="LOC111249219"/>
</dbReference>
<dbReference type="PROSITE" id="PS50003">
    <property type="entry name" value="PH_DOMAIN"/>
    <property type="match status" value="1"/>
</dbReference>
<feature type="region of interest" description="Disordered" evidence="1">
    <location>
        <begin position="306"/>
        <end position="397"/>
    </location>
</feature>
<dbReference type="PANTHER" id="PTHR21636">
    <property type="entry name" value="PROTEIN DOK-7"/>
    <property type="match status" value="1"/>
</dbReference>
<dbReference type="SMART" id="SM01244">
    <property type="entry name" value="IRS"/>
    <property type="match status" value="1"/>
</dbReference>
<evidence type="ECO:0000256" key="1">
    <source>
        <dbReference type="SAM" id="MobiDB-lite"/>
    </source>
</evidence>
<proteinExistence type="predicted"/>
<evidence type="ECO:0000313" key="4">
    <source>
        <dbReference type="Proteomes" id="UP000594260"/>
    </source>
</evidence>
<feature type="compositionally biased region" description="Basic and acidic residues" evidence="1">
    <location>
        <begin position="436"/>
        <end position="447"/>
    </location>
</feature>
<dbReference type="InParanoid" id="A0A7M7JXG8"/>
<dbReference type="InterPro" id="IPR001849">
    <property type="entry name" value="PH_domain"/>
</dbReference>
<feature type="compositionally biased region" description="Polar residues" evidence="1">
    <location>
        <begin position="311"/>
        <end position="324"/>
    </location>
</feature>
<feature type="compositionally biased region" description="Low complexity" evidence="1">
    <location>
        <begin position="354"/>
        <end position="376"/>
    </location>
</feature>
<dbReference type="KEGG" id="vde:111249219"/>
<sequence>MRVELGPIGDALRRRGETSANQVTIEGKVRVRDSKRWKPRYCIVTKASPVANSLQVHLHKELKGTSNTSQTTNASSEAGNRTLSKSGRTTVTLDNFLGVQSGFPLDKESFTLAIFCQDSCVVLALDSRETLALWEARLRLSMPEVCHFDAQLVKVPPCGKAQLGPCRLHIQDHQFSITILTAQGPQVVHSWKIQELRRFGKLDENLYGFEGGSRSGKGEGAHVLMLEDVCGLEGTFQVASHGLLNRQKKSVYNALMADLVSLRERMTSINSLNSASSTTLAASAASSVYGGDSTLRRQTRTCHCNCGNSGGSPNVATTKTDQVVNNGGPGTTGGGIDGNASSATSTSDHDGLGSATSAASPLSTTSSLTAASVDAAGSSANPQLQHGRHPSTASQDTTDSLLALESQASTTKHCDRSSLCSESSGTGSCNGSVGVRSDESSDYDVPKHVAGGATVEHGSQVTALPGTSPGTAALGSSPSSCYDQPKNLTSVTSALKCPCQPYRSATTCSGEHPDSLLNYDIPAQLMSASNPPCSDYDTPKAVADALWNQVTGSSSHVNHGAVTVSYNNGAMNNCHFGPIMEYETIKAITQGSPIPGSTGSGTAVFAHTGFASLLQGQGNLGQGFNAVSLNPQTQKDRLLQNGSPSSVLAGITDAKTRLLFSQRQEHPSGRSPSRMDAQTRQETRALRLQNPEKSFFDAVNRCSLASSHANLNNQLPASQTFAISQFAKQKLDLKGTGDSGDSKQSFTKAFNNMATTANRQLPPMTLNHAPQLLANRRLLAEPAPVGALSNNGLAGTCGDQAIDYVNAQFVDLHLQYPLLEDTHLQNGTGNAKQGLQAGPSVPPAPSLV</sequence>
<dbReference type="EnsemblMetazoa" id="XM_022802783">
    <property type="protein sequence ID" value="XP_022658518"/>
    <property type="gene ID" value="LOC111249219"/>
</dbReference>
<dbReference type="RefSeq" id="XP_022658528.1">
    <property type="nucleotide sequence ID" value="XM_022802793.1"/>
</dbReference>
<dbReference type="InterPro" id="IPR037746">
    <property type="entry name" value="Dok-7"/>
</dbReference>
<dbReference type="SUPFAM" id="SSF50729">
    <property type="entry name" value="PH domain-like"/>
    <property type="match status" value="1"/>
</dbReference>
<feature type="region of interest" description="Disordered" evidence="1">
    <location>
        <begin position="825"/>
        <end position="848"/>
    </location>
</feature>
<feature type="compositionally biased region" description="Gly residues" evidence="1">
    <location>
        <begin position="327"/>
        <end position="337"/>
    </location>
</feature>
<dbReference type="AlphaFoldDB" id="A0A7M7JXG8"/>
<feature type="domain" description="PH" evidence="2">
    <location>
        <begin position="22"/>
        <end position="143"/>
    </location>
</feature>
<dbReference type="GO" id="GO:0007528">
    <property type="term" value="P:neuromuscular junction development"/>
    <property type="evidence" value="ECO:0007669"/>
    <property type="project" value="TreeGrafter"/>
</dbReference>
<evidence type="ECO:0000259" key="2">
    <source>
        <dbReference type="PROSITE" id="PS50003"/>
    </source>
</evidence>
<keyword evidence="4" id="KW-1185">Reference proteome</keyword>
<reference evidence="3" key="1">
    <citation type="submission" date="2021-01" db="UniProtKB">
        <authorList>
            <consortium name="EnsemblMetazoa"/>
        </authorList>
    </citation>
    <scope>IDENTIFICATION</scope>
</reference>
<name>A0A7M7JXG8_VARDE</name>
<feature type="compositionally biased region" description="Low complexity" evidence="1">
    <location>
        <begin position="417"/>
        <end position="429"/>
    </location>
</feature>
<dbReference type="GO" id="GO:0019901">
    <property type="term" value="F:protein kinase binding"/>
    <property type="evidence" value="ECO:0007669"/>
    <property type="project" value="InterPro"/>
</dbReference>
<protein>
    <recommendedName>
        <fullName evidence="2">PH domain-containing protein</fullName>
    </recommendedName>
</protein>
<dbReference type="OrthoDB" id="6537982at2759"/>
<feature type="region of interest" description="Disordered" evidence="1">
    <location>
        <begin position="62"/>
        <end position="83"/>
    </location>
</feature>
<dbReference type="Proteomes" id="UP000594260">
    <property type="component" value="Unplaced"/>
</dbReference>
<dbReference type="GeneID" id="111249219"/>
<dbReference type="PANTHER" id="PTHR21636:SF2">
    <property type="entry name" value="PROTEIN DOK-7"/>
    <property type="match status" value="1"/>
</dbReference>
<accession>A0A7M7JXG8</accession>
<dbReference type="InterPro" id="IPR011993">
    <property type="entry name" value="PH-like_dom_sf"/>
</dbReference>
<feature type="compositionally biased region" description="Low complexity" evidence="1">
    <location>
        <begin position="65"/>
        <end position="76"/>
    </location>
</feature>
<dbReference type="Gene3D" id="2.30.29.30">
    <property type="entry name" value="Pleckstrin-homology domain (PH domain)/Phosphotyrosine-binding domain (PTB)"/>
    <property type="match status" value="2"/>
</dbReference>
<feature type="compositionally biased region" description="Polar residues" evidence="1">
    <location>
        <begin position="468"/>
        <end position="481"/>
    </location>
</feature>
<organism evidence="3 4">
    <name type="scientific">Varroa destructor</name>
    <name type="common">Honeybee mite</name>
    <dbReference type="NCBI Taxonomy" id="109461"/>
    <lineage>
        <taxon>Eukaryota</taxon>
        <taxon>Metazoa</taxon>
        <taxon>Ecdysozoa</taxon>
        <taxon>Arthropoda</taxon>
        <taxon>Chelicerata</taxon>
        <taxon>Arachnida</taxon>
        <taxon>Acari</taxon>
        <taxon>Parasitiformes</taxon>
        <taxon>Mesostigmata</taxon>
        <taxon>Gamasina</taxon>
        <taxon>Dermanyssoidea</taxon>
        <taxon>Varroidae</taxon>
        <taxon>Varroa</taxon>
    </lineage>
</organism>
<feature type="region of interest" description="Disordered" evidence="1">
    <location>
        <begin position="413"/>
        <end position="481"/>
    </location>
</feature>
<evidence type="ECO:0000313" key="3">
    <source>
        <dbReference type="EnsemblMetazoa" id="XP_022658518"/>
    </source>
</evidence>